<feature type="region of interest" description="Disordered" evidence="2">
    <location>
        <begin position="1"/>
        <end position="42"/>
    </location>
</feature>
<dbReference type="KEGG" id="ccac:CcaHIS019_0105580"/>
<evidence type="ECO:0000313" key="4">
    <source>
        <dbReference type="EMBL" id="BEI87840.1"/>
    </source>
</evidence>
<dbReference type="GO" id="GO:0008236">
    <property type="term" value="F:serine-type peptidase activity"/>
    <property type="evidence" value="ECO:0007669"/>
    <property type="project" value="InterPro"/>
</dbReference>
<sequence>MARLKQAEVAQDTLHTGLPAKPKVVQHPPLKPSPASPPRHARNHLRLSRWEAAGPFPAGMREHPLTASPLAAFGRFSDTAAYTDPELAFAHATYGEGDWPSELPTGGRAGWATFDDKDGEVEVAYPDVRWTQLRADHGWAALQYSALLRTRITIPGTGELTRVLVDAAQAVEYAFVGSSDQLLKWYAGDIYGFGETPSGRAGAEGGPSNFARALALPPGEYVLLVRALYECRMFGDPGEKPPTIKIGMRVFLDDTTAPVSPLAPPNVTIVPGLSVVPDVMDKWALGRWISVAVRVPPLNASSCSPEEDQVVEVSAEGYGDGFTCISRDNVRIAPGQTRSVPLMMLQAGQSNAREIEIILRLMQGKKEWRVDTRIPLKHVSSREGKPVTMTVPGLLPEIPPVVSTAIVLPPFPYSNTTNAPPVLLALHGAGVPTPSNEWIAAMPRLPGMWAVLPSGRTEWGEDWHGGSLSDAWAARVAFATLISIMGHNLSNDTVLIGHSNGGQGVWHMAARYPDKFRGMIAVAGYTKIQDYVPYTECTSAHYADPALQGILSAALAPYNNDLYLSNLASMPVLAVHGADDDNVPPRHGRAQTAILSAWLDSAAPKDVRFVEVPNVGHVWDGVLRHPAILDFLTNLPPKKTADQVRTAGFTLATANPDETGPKAGIRIAELAVPGRLARLDVNARQWRRPGMPALDLHGTNVRRIDIAGWGNEAKSLVWSKAERAFVDHPPTAPRRYGPMLRLLDSAGPLVLVVGSGPKAARAQCIATRYAHDLRVYHRLDAVLVDEDAALRGVADSSLGWGNVIVLGGPEQNQFAAWMLAQKHVPVSFPTQGVMTVEGRVVWEEGTGIITLLPHPLLRTSLACLVAGNDELGLELAARLLPLRTGVPVPDWAIVSPRMRWQAAGGLVGAGFWGADWGWNESMSWFDRE</sequence>
<dbReference type="RefSeq" id="XP_060453106.1">
    <property type="nucleotide sequence ID" value="XM_060601655.1"/>
</dbReference>
<evidence type="ECO:0000256" key="1">
    <source>
        <dbReference type="ARBA" id="ARBA00022729"/>
    </source>
</evidence>
<dbReference type="GO" id="GO:0006508">
    <property type="term" value="P:proteolysis"/>
    <property type="evidence" value="ECO:0007669"/>
    <property type="project" value="InterPro"/>
</dbReference>
<dbReference type="Pfam" id="PF00326">
    <property type="entry name" value="Peptidase_S9"/>
    <property type="match status" value="1"/>
</dbReference>
<dbReference type="AlphaFoldDB" id="A0AA48I6A5"/>
<dbReference type="Proteomes" id="UP001233271">
    <property type="component" value="Chromosome 1"/>
</dbReference>
<dbReference type="Gene3D" id="3.40.50.1820">
    <property type="entry name" value="alpha/beta hydrolase"/>
    <property type="match status" value="1"/>
</dbReference>
<accession>A0AA48I6A5</accession>
<dbReference type="EMBL" id="AP028212">
    <property type="protein sequence ID" value="BEI87840.1"/>
    <property type="molecule type" value="Genomic_DNA"/>
</dbReference>
<dbReference type="PANTHER" id="PTHR43037">
    <property type="entry name" value="UNNAMED PRODUCT-RELATED"/>
    <property type="match status" value="1"/>
</dbReference>
<dbReference type="PANTHER" id="PTHR43037:SF4">
    <property type="entry name" value="PEPTIDASE S9 PROLYL OLIGOPEPTIDASE CATALYTIC DOMAIN-CONTAINING PROTEIN"/>
    <property type="match status" value="1"/>
</dbReference>
<proteinExistence type="predicted"/>
<evidence type="ECO:0000259" key="3">
    <source>
        <dbReference type="Pfam" id="PF00326"/>
    </source>
</evidence>
<dbReference type="InterPro" id="IPR001375">
    <property type="entry name" value="Peptidase_S9_cat"/>
</dbReference>
<evidence type="ECO:0000313" key="5">
    <source>
        <dbReference type="Proteomes" id="UP001233271"/>
    </source>
</evidence>
<keyword evidence="5" id="KW-1185">Reference proteome</keyword>
<reference evidence="4" key="1">
    <citation type="journal article" date="2023" name="BMC Genomics">
        <title>Chromosome-level genome assemblies of Cutaneotrichosporon spp. (Trichosporonales, Basidiomycota) reveal imbalanced evolution between nucleotide sequences and chromosome synteny.</title>
        <authorList>
            <person name="Kobayashi Y."/>
            <person name="Kayamori A."/>
            <person name="Aoki K."/>
            <person name="Shiwa Y."/>
            <person name="Matsutani M."/>
            <person name="Fujita N."/>
            <person name="Sugita T."/>
            <person name="Iwasaki W."/>
            <person name="Tanaka N."/>
            <person name="Takashima M."/>
        </authorList>
    </citation>
    <scope>NUCLEOTIDE SEQUENCE</scope>
    <source>
        <strain evidence="4">HIS019</strain>
    </source>
</reference>
<evidence type="ECO:0000256" key="2">
    <source>
        <dbReference type="SAM" id="MobiDB-lite"/>
    </source>
</evidence>
<dbReference type="SUPFAM" id="SSF53474">
    <property type="entry name" value="alpha/beta-Hydrolases"/>
    <property type="match status" value="1"/>
</dbReference>
<gene>
    <name evidence="4" type="ORF">CcaverHIS019_0105580</name>
</gene>
<dbReference type="InterPro" id="IPR050955">
    <property type="entry name" value="Plant_Biomass_Hydrol_Est"/>
</dbReference>
<name>A0AA48I6A5_9TREE</name>
<keyword evidence="1" id="KW-0732">Signal</keyword>
<organism evidence="4 5">
    <name type="scientific">Cutaneotrichosporon cavernicola</name>
    <dbReference type="NCBI Taxonomy" id="279322"/>
    <lineage>
        <taxon>Eukaryota</taxon>
        <taxon>Fungi</taxon>
        <taxon>Dikarya</taxon>
        <taxon>Basidiomycota</taxon>
        <taxon>Agaricomycotina</taxon>
        <taxon>Tremellomycetes</taxon>
        <taxon>Trichosporonales</taxon>
        <taxon>Trichosporonaceae</taxon>
        <taxon>Cutaneotrichosporon</taxon>
    </lineage>
</organism>
<dbReference type="GeneID" id="85491711"/>
<dbReference type="InterPro" id="IPR029058">
    <property type="entry name" value="AB_hydrolase_fold"/>
</dbReference>
<protein>
    <recommendedName>
        <fullName evidence="3">Peptidase S9 prolyl oligopeptidase catalytic domain-containing protein</fullName>
    </recommendedName>
</protein>
<feature type="domain" description="Peptidase S9 prolyl oligopeptidase catalytic" evidence="3">
    <location>
        <begin position="491"/>
        <end position="618"/>
    </location>
</feature>